<evidence type="ECO:0000256" key="1">
    <source>
        <dbReference type="SAM" id="MobiDB-lite"/>
    </source>
</evidence>
<feature type="domain" description="DUF58" evidence="3">
    <location>
        <begin position="197"/>
        <end position="349"/>
    </location>
</feature>
<evidence type="ECO:0000313" key="4">
    <source>
        <dbReference type="EMBL" id="RNL86434.1"/>
    </source>
</evidence>
<dbReference type="OrthoDB" id="9812729at2"/>
<dbReference type="EMBL" id="RJMB01000003">
    <property type="protein sequence ID" value="RNL86434.1"/>
    <property type="molecule type" value="Genomic_DNA"/>
</dbReference>
<keyword evidence="2" id="KW-0472">Membrane</keyword>
<dbReference type="Pfam" id="PF01882">
    <property type="entry name" value="DUF58"/>
    <property type="match status" value="1"/>
</dbReference>
<keyword evidence="2" id="KW-0812">Transmembrane</keyword>
<dbReference type="AlphaFoldDB" id="A0A3N0EF33"/>
<protein>
    <submittedName>
        <fullName evidence="4">DUF58 domain-containing protein</fullName>
    </submittedName>
</protein>
<dbReference type="PANTHER" id="PTHR34351:SF1">
    <property type="entry name" value="SLR1927 PROTEIN"/>
    <property type="match status" value="1"/>
</dbReference>
<comment type="caution">
    <text evidence="4">The sequence shown here is derived from an EMBL/GenBank/DDBJ whole genome shotgun (WGS) entry which is preliminary data.</text>
</comment>
<sequence>MNPLRVLTLRGLGLVLFGAATVATGYQLGQRDFVVLGTLAFAIPLLGLLTVTGTPRRVAHTRALRPSRVPVGTEARMLLQLTNSSRVLPIGGLLGADSLPVILGQEPRFTVGYLGPRDVRDLGYRLRPQMRGHFRIGPLRLWFTDPLGCVRLPRTLGSSVSLLVTPSVVALPESPLTGGAATSHPVAGSGEDDVIPREYRHGDDPRRVHWRSTARHGQLMVRREEPRSRDRSEILLDTRTTAHAGVGPDSSVEVCVSAAASIALHLRERGHEVGVSTTADGEIANGPERAILDALALVRPVPPGKGNPTATPLSGGVPDLAASATSGRGMFVAVLGALDDADTATLVRARETSGRAHVAVLCDLAAWPGQDAPRRSEQALVSAGWTVLRVDSAHELARTWPHPPARPGSRGGDT</sequence>
<keyword evidence="2" id="KW-1133">Transmembrane helix</keyword>
<evidence type="ECO:0000313" key="5">
    <source>
        <dbReference type="Proteomes" id="UP000269198"/>
    </source>
</evidence>
<keyword evidence="5" id="KW-1185">Reference proteome</keyword>
<feature type="region of interest" description="Disordered" evidence="1">
    <location>
        <begin position="176"/>
        <end position="201"/>
    </location>
</feature>
<name>A0A3N0EF33_9ACTN</name>
<evidence type="ECO:0000256" key="2">
    <source>
        <dbReference type="SAM" id="Phobius"/>
    </source>
</evidence>
<gene>
    <name evidence="4" type="ORF">EFW17_04310</name>
</gene>
<dbReference type="Proteomes" id="UP000269198">
    <property type="component" value="Unassembled WGS sequence"/>
</dbReference>
<feature type="transmembrane region" description="Helical" evidence="2">
    <location>
        <begin position="35"/>
        <end position="55"/>
    </location>
</feature>
<proteinExistence type="predicted"/>
<dbReference type="RefSeq" id="WP_123199959.1">
    <property type="nucleotide sequence ID" value="NZ_RJMB01000003.1"/>
</dbReference>
<dbReference type="InterPro" id="IPR002881">
    <property type="entry name" value="DUF58"/>
</dbReference>
<organism evidence="4 5">
    <name type="scientific">Halostreptopolyspora alba</name>
    <dbReference type="NCBI Taxonomy" id="2487137"/>
    <lineage>
        <taxon>Bacteria</taxon>
        <taxon>Bacillati</taxon>
        <taxon>Actinomycetota</taxon>
        <taxon>Actinomycetes</taxon>
        <taxon>Streptosporangiales</taxon>
        <taxon>Nocardiopsidaceae</taxon>
        <taxon>Halostreptopolyspora</taxon>
    </lineage>
</organism>
<accession>A0A3N0EF33</accession>
<dbReference type="PANTHER" id="PTHR34351">
    <property type="entry name" value="SLR1927 PROTEIN-RELATED"/>
    <property type="match status" value="1"/>
</dbReference>
<reference evidence="4 5" key="1">
    <citation type="submission" date="2018-11" db="EMBL/GenBank/DDBJ databases">
        <title>The genome draft of YIM 96095.</title>
        <authorList>
            <person name="Tang S.-K."/>
            <person name="Chunyu W.-X."/>
            <person name="Feng Y.-Z."/>
        </authorList>
    </citation>
    <scope>NUCLEOTIDE SEQUENCE [LARGE SCALE GENOMIC DNA]</scope>
    <source>
        <strain evidence="4 5">YIM 96095</strain>
    </source>
</reference>
<evidence type="ECO:0000259" key="3">
    <source>
        <dbReference type="Pfam" id="PF01882"/>
    </source>
</evidence>